<feature type="compositionally biased region" description="Low complexity" evidence="1">
    <location>
        <begin position="620"/>
        <end position="631"/>
    </location>
</feature>
<dbReference type="eggNOG" id="ENOG502QQ2N">
    <property type="taxonomic scope" value="Eukaryota"/>
</dbReference>
<accession>A0A1D8N924</accession>
<dbReference type="VEuPathDB" id="FungiDB:YALI1_C00230g"/>
<name>A0A1D8N924_YARLL</name>
<feature type="region of interest" description="Disordered" evidence="1">
    <location>
        <begin position="605"/>
        <end position="636"/>
    </location>
</feature>
<feature type="region of interest" description="Disordered" evidence="1">
    <location>
        <begin position="683"/>
        <end position="727"/>
    </location>
</feature>
<dbReference type="OMA" id="IMALGCM"/>
<feature type="compositionally biased region" description="Polar residues" evidence="1">
    <location>
        <begin position="683"/>
        <end position="699"/>
    </location>
</feature>
<dbReference type="PANTHER" id="PTHR31605">
    <property type="entry name" value="GLYCEROL-3-PHOSPHATE O-ACYLTRANSFERASE 1"/>
    <property type="match status" value="1"/>
</dbReference>
<protein>
    <recommendedName>
        <fullName evidence="3">Phospholipid/glycerol acyltransferase domain-containing protein</fullName>
    </recommendedName>
</protein>
<reference evidence="4 5" key="1">
    <citation type="journal article" date="2016" name="PLoS ONE">
        <title>Sequence Assembly of Yarrowia lipolytica Strain W29/CLIB89 Shows Transposable Element Diversity.</title>
        <authorList>
            <person name="Magnan C."/>
            <person name="Yu J."/>
            <person name="Chang I."/>
            <person name="Jahn E."/>
            <person name="Kanomata Y."/>
            <person name="Wu J."/>
            <person name="Zeller M."/>
            <person name="Oakes M."/>
            <person name="Baldi P."/>
            <person name="Sandmeyer S."/>
        </authorList>
    </citation>
    <scope>NUCLEOTIDE SEQUENCE [LARGE SCALE GENOMIC DNA]</scope>
    <source>
        <strain evidence="5">CLIB89(W29)</strain>
    </source>
</reference>
<proteinExistence type="predicted"/>
<evidence type="ECO:0000256" key="1">
    <source>
        <dbReference type="SAM" id="MobiDB-lite"/>
    </source>
</evidence>
<dbReference type="CDD" id="cd07992">
    <property type="entry name" value="LPLAT_AAK14816-like"/>
    <property type="match status" value="1"/>
</dbReference>
<keyword evidence="2" id="KW-1133">Transmembrane helix</keyword>
<feature type="transmembrane region" description="Helical" evidence="2">
    <location>
        <begin position="38"/>
        <end position="55"/>
    </location>
</feature>
<dbReference type="SUPFAM" id="SSF69593">
    <property type="entry name" value="Glycerol-3-phosphate (1)-acyltransferase"/>
    <property type="match status" value="1"/>
</dbReference>
<feature type="domain" description="Phospholipid/glycerol acyltransferase" evidence="3">
    <location>
        <begin position="73"/>
        <end position="284"/>
    </location>
</feature>
<evidence type="ECO:0000313" key="4">
    <source>
        <dbReference type="EMBL" id="AOW02133.1"/>
    </source>
</evidence>
<dbReference type="VEuPathDB" id="FungiDB:YALI0_C00209g"/>
<gene>
    <name evidence="4" type="ORF">YALI1_C00230g</name>
</gene>
<sequence>MSETDHLLAAEPVAEYPQYTPWPNSRKSVDTEFSATSWIYDLVLWIFTACFDIFFREIRPRGAFRIPRKGPVLFVAAPHANQFVDPVILMNQVKQEAGRRISFLVAEKSMRRAAVGRMARSMNSIPVVRAQDNAKKGEGKIYVDAEDPTKIHGIGTQFTKQCEVRGLVVCSSSVGSIDVAEIVSDTLLIARKEFKGPKAKEALKESNGGITYKYADYVNQATVYRSVFDKLHHGGCVGIFPEGGSHDRTELLPLKAGVAIMALGALAEDPSCGVRIVPCGLNYFHAHKFRSRAVVEFGSPIAIPPDLVEKYKAGGEAKREAVKTVLDITAAGLKSVTVQVQDFDTLMLIQAIRRLYRPPGKKIPLPMVVELNRRLVYAYNHYKDDPRIEEMKQEIRKYNKFLQAMGLKDHQVEKARISKIEILGRLLYRSIKLVFLSIGCLPGLLLFSPIFIISKSISKTKAKEALKASSVKIKANDVVATWKVLVAMGLTPVLYILYSLVGSVVIRKLDLISWFPTILLPGLVLSIIITTSYAALAMGEAGMDIFKSLRPLALALNPSTKNSLLKLQNERKRLVLKSSELVTSLGPELFPDFPENSILQGSDKFEDEENYENEKRSHSRSTSATSLSAMSEGDGDELVREVRKGASYFPVSTISEDEDQAISRVGSEASLADIPLFGMSRSQSGASLSEASTHGSSTGADAEEAKTEVTRRIALAMEEKRREQDEE</sequence>
<dbReference type="PANTHER" id="PTHR31605:SF0">
    <property type="entry name" value="GLYCEROL-3-PHOSPHATE O-ACYLTRANSFERASE 1"/>
    <property type="match status" value="1"/>
</dbReference>
<dbReference type="Pfam" id="PF01553">
    <property type="entry name" value="Acyltransferase"/>
    <property type="match status" value="1"/>
</dbReference>
<dbReference type="GO" id="GO:0008654">
    <property type="term" value="P:phospholipid biosynthetic process"/>
    <property type="evidence" value="ECO:0007669"/>
    <property type="project" value="TreeGrafter"/>
</dbReference>
<feature type="transmembrane region" description="Helical" evidence="2">
    <location>
        <begin position="518"/>
        <end position="538"/>
    </location>
</feature>
<dbReference type="GO" id="GO:0016287">
    <property type="term" value="F:glycerone-phosphate O-acyltransferase activity"/>
    <property type="evidence" value="ECO:0007669"/>
    <property type="project" value="TreeGrafter"/>
</dbReference>
<dbReference type="KEGG" id="yli:2909192"/>
<evidence type="ECO:0000256" key="2">
    <source>
        <dbReference type="SAM" id="Phobius"/>
    </source>
</evidence>
<dbReference type="GO" id="GO:0004366">
    <property type="term" value="F:glycerol-3-phosphate O-acyltransferase activity"/>
    <property type="evidence" value="ECO:0007669"/>
    <property type="project" value="TreeGrafter"/>
</dbReference>
<dbReference type="InterPro" id="IPR002123">
    <property type="entry name" value="Plipid/glycerol_acylTrfase"/>
</dbReference>
<feature type="transmembrane region" description="Helical" evidence="2">
    <location>
        <begin position="433"/>
        <end position="453"/>
    </location>
</feature>
<dbReference type="InterPro" id="IPR052744">
    <property type="entry name" value="GPAT/DAPAT"/>
</dbReference>
<dbReference type="SMART" id="SM00563">
    <property type="entry name" value="PlsC"/>
    <property type="match status" value="1"/>
</dbReference>
<dbReference type="RefSeq" id="XP_501275.3">
    <property type="nucleotide sequence ID" value="XM_501275.3"/>
</dbReference>
<dbReference type="GeneID" id="2909192"/>
<dbReference type="Proteomes" id="UP000182444">
    <property type="component" value="Chromosome 1C"/>
</dbReference>
<dbReference type="AlphaFoldDB" id="A0A1D8N924"/>
<keyword evidence="2" id="KW-0812">Transmembrane</keyword>
<keyword evidence="2" id="KW-0472">Membrane</keyword>
<evidence type="ECO:0000259" key="3">
    <source>
        <dbReference type="SMART" id="SM00563"/>
    </source>
</evidence>
<organism evidence="4 5">
    <name type="scientific">Yarrowia lipolytica</name>
    <name type="common">Candida lipolytica</name>
    <dbReference type="NCBI Taxonomy" id="4952"/>
    <lineage>
        <taxon>Eukaryota</taxon>
        <taxon>Fungi</taxon>
        <taxon>Dikarya</taxon>
        <taxon>Ascomycota</taxon>
        <taxon>Saccharomycotina</taxon>
        <taxon>Dipodascomycetes</taxon>
        <taxon>Dipodascales</taxon>
        <taxon>Dipodascales incertae sedis</taxon>
        <taxon>Yarrowia</taxon>
    </lineage>
</organism>
<feature type="compositionally biased region" description="Basic and acidic residues" evidence="1">
    <location>
        <begin position="703"/>
        <end position="727"/>
    </location>
</feature>
<evidence type="ECO:0000313" key="5">
    <source>
        <dbReference type="Proteomes" id="UP000182444"/>
    </source>
</evidence>
<dbReference type="EMBL" id="CP017555">
    <property type="protein sequence ID" value="AOW02133.1"/>
    <property type="molecule type" value="Genomic_DNA"/>
</dbReference>
<feature type="transmembrane region" description="Helical" evidence="2">
    <location>
        <begin position="484"/>
        <end position="506"/>
    </location>
</feature>